<keyword evidence="2" id="KW-0288">FMN</keyword>
<keyword evidence="1" id="KW-0285">Flavoprotein</keyword>
<dbReference type="EMBL" id="JAAWVT010000015">
    <property type="protein sequence ID" value="NKG22736.1"/>
    <property type="molecule type" value="Genomic_DNA"/>
</dbReference>
<dbReference type="Pfam" id="PF03060">
    <property type="entry name" value="NMO"/>
    <property type="match status" value="1"/>
</dbReference>
<reference evidence="4 5" key="1">
    <citation type="submission" date="2020-04" db="EMBL/GenBank/DDBJ databases">
        <title>Paeniglutamicibacter sp. ANT13_2, a novel actinomycete isolated from sediment in Antarctica.</title>
        <authorList>
            <person name="Sakdapetsiri C."/>
            <person name="Pinyakong O."/>
        </authorList>
    </citation>
    <scope>NUCLEOTIDE SEQUENCE [LARGE SCALE GENOMIC DNA]</scope>
    <source>
        <strain evidence="4 5">ANT13_2</strain>
    </source>
</reference>
<evidence type="ECO:0000256" key="3">
    <source>
        <dbReference type="ARBA" id="ARBA00023002"/>
    </source>
</evidence>
<evidence type="ECO:0000256" key="2">
    <source>
        <dbReference type="ARBA" id="ARBA00022643"/>
    </source>
</evidence>
<dbReference type="PANTHER" id="PTHR32332:SF31">
    <property type="entry name" value="2-NITROPROPANE DIOXYGENASE FAMILY, PUTATIVE (AFU_ORTHOLOGUE AFUA_2G09850)-RELATED"/>
    <property type="match status" value="1"/>
</dbReference>
<name>A0ABX1GAX9_9MICC</name>
<dbReference type="CDD" id="cd04730">
    <property type="entry name" value="NPD_like"/>
    <property type="match status" value="1"/>
</dbReference>
<comment type="caution">
    <text evidence="4">The sequence shown here is derived from an EMBL/GenBank/DDBJ whole genome shotgun (WGS) entry which is preliminary data.</text>
</comment>
<sequence>MPELPEKLSASTHRTDSLQDALGFTEPIFNASMAGAAGGALAAAVSAAGGFGMLGLGGNVTAEWIDREASLAASAGHKWGAGLMAWVLEDSLDPLRQVLAHNPAFVCISFGEPGPAAALAHDSGALVGMQVGNAADLSRALEEDIDVVICRGNEGGGHGRNEVSTLPLLQLALEQTNKPVIAAGGLATSRGVAAVLGAGASAAWIGTRFAAANESMSQHNIKEAIGAAGVDDTVYTRAFDIAQRIAWPSEFGGRALRNNFSDAWAERLEDLSAAVAVDETLTTSVNAARDKADPTLAPVYAGQSAGLSTVGQSAAEIIADLSAFRAVLQEVAQRWDRPRIA</sequence>
<organism evidence="4 5">
    <name type="scientific">Paeniglutamicibacter terrestris</name>
    <dbReference type="NCBI Taxonomy" id="2723403"/>
    <lineage>
        <taxon>Bacteria</taxon>
        <taxon>Bacillati</taxon>
        <taxon>Actinomycetota</taxon>
        <taxon>Actinomycetes</taxon>
        <taxon>Micrococcales</taxon>
        <taxon>Micrococcaceae</taxon>
        <taxon>Paeniglutamicibacter</taxon>
    </lineage>
</organism>
<evidence type="ECO:0000313" key="5">
    <source>
        <dbReference type="Proteomes" id="UP000746595"/>
    </source>
</evidence>
<gene>
    <name evidence="4" type="ORF">HED64_18750</name>
</gene>
<dbReference type="InterPro" id="IPR013785">
    <property type="entry name" value="Aldolase_TIM"/>
</dbReference>
<keyword evidence="5" id="KW-1185">Reference proteome</keyword>
<accession>A0ABX1GAX9</accession>
<protein>
    <submittedName>
        <fullName evidence="4">Nitronate monooxygenase</fullName>
    </submittedName>
</protein>
<dbReference type="Proteomes" id="UP000746595">
    <property type="component" value="Unassembled WGS sequence"/>
</dbReference>
<dbReference type="RefSeq" id="WP_168153479.1">
    <property type="nucleotide sequence ID" value="NZ_JAAWVT010000015.1"/>
</dbReference>
<dbReference type="GO" id="GO:0004497">
    <property type="term" value="F:monooxygenase activity"/>
    <property type="evidence" value="ECO:0007669"/>
    <property type="project" value="UniProtKB-KW"/>
</dbReference>
<proteinExistence type="predicted"/>
<dbReference type="PANTHER" id="PTHR32332">
    <property type="entry name" value="2-NITROPROPANE DIOXYGENASE"/>
    <property type="match status" value="1"/>
</dbReference>
<dbReference type="InterPro" id="IPR004136">
    <property type="entry name" value="NMO"/>
</dbReference>
<dbReference type="Gene3D" id="3.20.20.70">
    <property type="entry name" value="Aldolase class I"/>
    <property type="match status" value="1"/>
</dbReference>
<dbReference type="SUPFAM" id="SSF51412">
    <property type="entry name" value="Inosine monophosphate dehydrogenase (IMPDH)"/>
    <property type="match status" value="1"/>
</dbReference>
<evidence type="ECO:0000313" key="4">
    <source>
        <dbReference type="EMBL" id="NKG22736.1"/>
    </source>
</evidence>
<evidence type="ECO:0000256" key="1">
    <source>
        <dbReference type="ARBA" id="ARBA00022630"/>
    </source>
</evidence>
<keyword evidence="4" id="KW-0503">Monooxygenase</keyword>
<keyword evidence="3" id="KW-0560">Oxidoreductase</keyword>